<evidence type="ECO:0000313" key="4">
    <source>
        <dbReference type="Proteomes" id="UP000244005"/>
    </source>
</evidence>
<dbReference type="EMBL" id="KZ772720">
    <property type="protein sequence ID" value="PTQ38893.1"/>
    <property type="molecule type" value="Genomic_DNA"/>
</dbReference>
<feature type="transmembrane region" description="Helical" evidence="2">
    <location>
        <begin position="52"/>
        <end position="74"/>
    </location>
</feature>
<reference evidence="4" key="1">
    <citation type="journal article" date="2017" name="Cell">
        <title>Insights into land plant evolution garnered from the Marchantia polymorpha genome.</title>
        <authorList>
            <person name="Bowman J.L."/>
            <person name="Kohchi T."/>
            <person name="Yamato K.T."/>
            <person name="Jenkins J."/>
            <person name="Shu S."/>
            <person name="Ishizaki K."/>
            <person name="Yamaoka S."/>
            <person name="Nishihama R."/>
            <person name="Nakamura Y."/>
            <person name="Berger F."/>
            <person name="Adam C."/>
            <person name="Aki S.S."/>
            <person name="Althoff F."/>
            <person name="Araki T."/>
            <person name="Arteaga-Vazquez M.A."/>
            <person name="Balasubrmanian S."/>
            <person name="Barry K."/>
            <person name="Bauer D."/>
            <person name="Boehm C.R."/>
            <person name="Briginshaw L."/>
            <person name="Caballero-Perez J."/>
            <person name="Catarino B."/>
            <person name="Chen F."/>
            <person name="Chiyoda S."/>
            <person name="Chovatia M."/>
            <person name="Davies K.M."/>
            <person name="Delmans M."/>
            <person name="Demura T."/>
            <person name="Dierschke T."/>
            <person name="Dolan L."/>
            <person name="Dorantes-Acosta A.E."/>
            <person name="Eklund D.M."/>
            <person name="Florent S.N."/>
            <person name="Flores-Sandoval E."/>
            <person name="Fujiyama A."/>
            <person name="Fukuzawa H."/>
            <person name="Galik B."/>
            <person name="Grimanelli D."/>
            <person name="Grimwood J."/>
            <person name="Grossniklaus U."/>
            <person name="Hamada T."/>
            <person name="Haseloff J."/>
            <person name="Hetherington A.J."/>
            <person name="Higo A."/>
            <person name="Hirakawa Y."/>
            <person name="Hundley H.N."/>
            <person name="Ikeda Y."/>
            <person name="Inoue K."/>
            <person name="Inoue S.I."/>
            <person name="Ishida S."/>
            <person name="Jia Q."/>
            <person name="Kakita M."/>
            <person name="Kanazawa T."/>
            <person name="Kawai Y."/>
            <person name="Kawashima T."/>
            <person name="Kennedy M."/>
            <person name="Kinose K."/>
            <person name="Kinoshita T."/>
            <person name="Kohara Y."/>
            <person name="Koide E."/>
            <person name="Komatsu K."/>
            <person name="Kopischke S."/>
            <person name="Kubo M."/>
            <person name="Kyozuka J."/>
            <person name="Lagercrantz U."/>
            <person name="Lin S.S."/>
            <person name="Lindquist E."/>
            <person name="Lipzen A.M."/>
            <person name="Lu C.W."/>
            <person name="De Luna E."/>
            <person name="Martienssen R.A."/>
            <person name="Minamino N."/>
            <person name="Mizutani M."/>
            <person name="Mizutani M."/>
            <person name="Mochizuki N."/>
            <person name="Monte I."/>
            <person name="Mosher R."/>
            <person name="Nagasaki H."/>
            <person name="Nakagami H."/>
            <person name="Naramoto S."/>
            <person name="Nishitani K."/>
            <person name="Ohtani M."/>
            <person name="Okamoto T."/>
            <person name="Okumura M."/>
            <person name="Phillips J."/>
            <person name="Pollak B."/>
            <person name="Reinders A."/>
            <person name="Rovekamp M."/>
            <person name="Sano R."/>
            <person name="Sawa S."/>
            <person name="Schmid M.W."/>
            <person name="Shirakawa M."/>
            <person name="Solano R."/>
            <person name="Spunde A."/>
            <person name="Suetsugu N."/>
            <person name="Sugano S."/>
            <person name="Sugiyama A."/>
            <person name="Sun R."/>
            <person name="Suzuki Y."/>
            <person name="Takenaka M."/>
            <person name="Takezawa D."/>
            <person name="Tomogane H."/>
            <person name="Tsuzuki M."/>
            <person name="Ueda T."/>
            <person name="Umeda M."/>
            <person name="Ward J.M."/>
            <person name="Watanabe Y."/>
            <person name="Yazaki K."/>
            <person name="Yokoyama R."/>
            <person name="Yoshitake Y."/>
            <person name="Yotsui I."/>
            <person name="Zachgo S."/>
            <person name="Schmutz J."/>
        </authorList>
    </citation>
    <scope>NUCLEOTIDE SEQUENCE [LARGE SCALE GENOMIC DNA]</scope>
    <source>
        <strain evidence="4">Tak-1</strain>
    </source>
</reference>
<dbReference type="Proteomes" id="UP000244005">
    <property type="component" value="Unassembled WGS sequence"/>
</dbReference>
<evidence type="ECO:0000256" key="1">
    <source>
        <dbReference type="SAM" id="MobiDB-lite"/>
    </source>
</evidence>
<proteinExistence type="predicted"/>
<accession>A0A2R6WYI2</accession>
<evidence type="ECO:0000256" key="2">
    <source>
        <dbReference type="SAM" id="Phobius"/>
    </source>
</evidence>
<keyword evidence="2" id="KW-0472">Membrane</keyword>
<keyword evidence="4" id="KW-1185">Reference proteome</keyword>
<dbReference type="AlphaFoldDB" id="A0A2R6WYI2"/>
<protein>
    <submittedName>
        <fullName evidence="3">Uncharacterized protein</fullName>
    </submittedName>
</protein>
<dbReference type="Gramene" id="Mp5g10510.1">
    <property type="protein sequence ID" value="Mp5g10510.1.cds"/>
    <property type="gene ID" value="Mp5g10510"/>
</dbReference>
<evidence type="ECO:0000313" key="3">
    <source>
        <dbReference type="EMBL" id="PTQ38893.1"/>
    </source>
</evidence>
<name>A0A2R6WYI2_MARPO</name>
<keyword evidence="2" id="KW-1133">Transmembrane helix</keyword>
<gene>
    <name evidence="3" type="ORF">MARPO_0048s0021</name>
</gene>
<feature type="compositionally biased region" description="Basic and acidic residues" evidence="1">
    <location>
        <begin position="160"/>
        <end position="173"/>
    </location>
</feature>
<organism evidence="3 4">
    <name type="scientific">Marchantia polymorpha</name>
    <name type="common">Common liverwort</name>
    <name type="synonym">Marchantia aquatica</name>
    <dbReference type="NCBI Taxonomy" id="3197"/>
    <lineage>
        <taxon>Eukaryota</taxon>
        <taxon>Viridiplantae</taxon>
        <taxon>Streptophyta</taxon>
        <taxon>Embryophyta</taxon>
        <taxon>Marchantiophyta</taxon>
        <taxon>Marchantiopsida</taxon>
        <taxon>Marchantiidae</taxon>
        <taxon>Marchantiales</taxon>
        <taxon>Marchantiaceae</taxon>
        <taxon>Marchantia</taxon>
    </lineage>
</organism>
<sequence length="672" mass="74718">MEMRSFGSFVSMRGRGSGDGARSVDRRGWRFRGVSLDEMEVRRAVSLRGGRWVAKAWMLLCVLVSTVFCFWALIGSSDVAGSRFLWLSPGERDIDVDGLKQLDEISLALLKLGLPLSAYAISMQNRAHSDSSNAGLLLAANAPPGFGIVDPSDGAARHPVHADRDERVAHSSEAEDGAQGWDGQVSPSEISIYSVASNYNYMQQLWVFGNVCYNGSHLIRLQNEVCKEPEDAAPQSPLTPIHCRNGDLYARRLAMVKETGLPMTERLPAWMNGRDSITWRNETVSLVNLDSRTMDPSRFLQKVNMLLLLNNASTSAFLDQIGTFMFMTHRRVAKILKDRADGEERFHKTYLSTILSRALPMDRTQVGDIFEGGLVADTRVELNDPFSAATEDRPLCFRKAVLTGTLKGSCWPGGEVVADMVRDHLSERFDTNLIARASNDWPYLVALLGNNTRRTLSSRSEEVFRALLGRKALGLDVHFKDYREVDFKEQFEILQLADVVVGFYGVDIIIPCLFSRKMLVLVEIVPYKVQDRAHETQALDSGLIYMAYQCEEGSVQDADSFFRNESASSCTLNPKCRQHYAAVRKVQLTTSDLAQLQKVVSLARLIAAEMSAQQLAKRKGRIHDASSFLVENLIGGKGKCKPFTLAELPSASCGTNWISFTSESQGPMTCCY</sequence>
<keyword evidence="2" id="KW-0812">Transmembrane</keyword>
<dbReference type="OrthoDB" id="529273at2759"/>
<feature type="region of interest" description="Disordered" evidence="1">
    <location>
        <begin position="155"/>
        <end position="183"/>
    </location>
</feature>